<evidence type="ECO:0000313" key="3">
    <source>
        <dbReference type="EMBL" id="KER33791.1"/>
    </source>
</evidence>
<dbReference type="KEGG" id="ovi:T265_00459"/>
<keyword evidence="4" id="KW-1185">Reference proteome</keyword>
<gene>
    <name evidence="3" type="ORF">T265_00459</name>
</gene>
<protein>
    <submittedName>
        <fullName evidence="3">Uncharacterized protein</fullName>
    </submittedName>
</protein>
<evidence type="ECO:0000256" key="2">
    <source>
        <dbReference type="SAM" id="Phobius"/>
    </source>
</evidence>
<reference evidence="3 4" key="1">
    <citation type="submission" date="2013-11" db="EMBL/GenBank/DDBJ databases">
        <title>Opisthorchis viverrini - life in the bile duct.</title>
        <authorList>
            <person name="Young N.D."/>
            <person name="Nagarajan N."/>
            <person name="Lin S.J."/>
            <person name="Korhonen P.K."/>
            <person name="Jex A.R."/>
            <person name="Hall R.S."/>
            <person name="Safavi-Hemami H."/>
            <person name="Kaewkong W."/>
            <person name="Bertrand D."/>
            <person name="Gao S."/>
            <person name="Seet Q."/>
            <person name="Wongkham S."/>
            <person name="Teh B.T."/>
            <person name="Wongkham C."/>
            <person name="Intapan P.M."/>
            <person name="Maleewong W."/>
            <person name="Yang X."/>
            <person name="Hu M."/>
            <person name="Wang Z."/>
            <person name="Hofmann A."/>
            <person name="Sternberg P.W."/>
            <person name="Tan P."/>
            <person name="Wang J."/>
            <person name="Gasser R.B."/>
        </authorList>
    </citation>
    <scope>NUCLEOTIDE SEQUENCE [LARGE SCALE GENOMIC DNA]</scope>
</reference>
<keyword evidence="2" id="KW-1133">Transmembrane helix</keyword>
<feature type="region of interest" description="Disordered" evidence="1">
    <location>
        <begin position="38"/>
        <end position="79"/>
    </location>
</feature>
<feature type="transmembrane region" description="Helical" evidence="2">
    <location>
        <begin position="149"/>
        <end position="172"/>
    </location>
</feature>
<dbReference type="EMBL" id="KL596622">
    <property type="protein sequence ID" value="KER33791.1"/>
    <property type="molecule type" value="Genomic_DNA"/>
</dbReference>
<keyword evidence="2" id="KW-0472">Membrane</keyword>
<dbReference type="GeneID" id="20314647"/>
<evidence type="ECO:0000313" key="4">
    <source>
        <dbReference type="Proteomes" id="UP000054324"/>
    </source>
</evidence>
<proteinExistence type="predicted"/>
<organism evidence="3 4">
    <name type="scientific">Opisthorchis viverrini</name>
    <name type="common">Southeast Asian liver fluke</name>
    <dbReference type="NCBI Taxonomy" id="6198"/>
    <lineage>
        <taxon>Eukaryota</taxon>
        <taxon>Metazoa</taxon>
        <taxon>Spiralia</taxon>
        <taxon>Lophotrochozoa</taxon>
        <taxon>Platyhelminthes</taxon>
        <taxon>Trematoda</taxon>
        <taxon>Digenea</taxon>
        <taxon>Opisthorchiida</taxon>
        <taxon>Opisthorchiata</taxon>
        <taxon>Opisthorchiidae</taxon>
        <taxon>Opisthorchis</taxon>
    </lineage>
</organism>
<accession>A0A075A356</accession>
<keyword evidence="2" id="KW-0812">Transmembrane</keyword>
<evidence type="ECO:0000256" key="1">
    <source>
        <dbReference type="SAM" id="MobiDB-lite"/>
    </source>
</evidence>
<name>A0A075A356_OPIVI</name>
<feature type="compositionally biased region" description="Basic and acidic residues" evidence="1">
    <location>
        <begin position="53"/>
        <end position="75"/>
    </location>
</feature>
<dbReference type="RefSeq" id="XP_009162496.1">
    <property type="nucleotide sequence ID" value="XM_009164232.1"/>
</dbReference>
<dbReference type="Proteomes" id="UP000054324">
    <property type="component" value="Unassembled WGS sequence"/>
</dbReference>
<sequence>MQPDYSGPSLMMASSQIQNGLLNTGVLGRPSFFARPSSAALEQDGAKTSNCELPHRDSLTAEREDHTEKMRDSKYKPFSSVPPSVPIGGANQIQVSNQKIGMHSANGESQTVCASRGVDYLIESIKTYRCECCSKFCQLFAHPIERKRALLIICLFFLFLISTIIFVVALMLRRTESKSIFEDSAAEIIKPTDFPHQKISSVNETVQSVCMNVSCLRMASILTEHLGQFKNPVLFEELRGECDPTSLGKLTRLLAFGENQRSTSNTNSIVTLKQRLTNAVWTSISETLQSIPTEPWESKWFQKLAFIYQRLISASPNFGFRDTSTVGHSGDGTVPDKSHIEFSEQRDEYFLQNMRAHSDEERLRQLLQRGNIAFHGLGKSKDVALFSEIP</sequence>
<dbReference type="CTD" id="20314647"/>
<dbReference type="AlphaFoldDB" id="A0A075A356"/>